<dbReference type="InterPro" id="IPR001646">
    <property type="entry name" value="5peptide_repeat"/>
</dbReference>
<dbReference type="Pfam" id="PF00805">
    <property type="entry name" value="Pentapeptide"/>
    <property type="match status" value="2"/>
</dbReference>
<reference evidence="1 2" key="1">
    <citation type="submission" date="2023-05" db="EMBL/GenBank/DDBJ databases">
        <title>A 100% complete, gapless, phased diploid assembly of the Scenedesmus obliquus UTEX 3031 genome.</title>
        <authorList>
            <person name="Biondi T.C."/>
            <person name="Hanschen E.R."/>
            <person name="Kwon T."/>
            <person name="Eng W."/>
            <person name="Kruse C.P.S."/>
            <person name="Koehler S.I."/>
            <person name="Kunde Y."/>
            <person name="Gleasner C.D."/>
            <person name="You Mak K.T."/>
            <person name="Polle J."/>
            <person name="Hovde B.T."/>
            <person name="Starkenburg S.R."/>
        </authorList>
    </citation>
    <scope>NUCLEOTIDE SEQUENCE [LARGE SCALE GENOMIC DNA]</scope>
    <source>
        <strain evidence="1 2">DOE0152z</strain>
    </source>
</reference>
<keyword evidence="2" id="KW-1185">Reference proteome</keyword>
<accession>A0ABY8UL85</accession>
<dbReference type="PANTHER" id="PTHR47200">
    <property type="entry name" value="THYLAKOID LUMENAL 15 KDA PROTEIN 1, CHLOROPLASTIC"/>
    <property type="match status" value="1"/>
</dbReference>
<dbReference type="Gene3D" id="2.160.20.80">
    <property type="entry name" value="E3 ubiquitin-protein ligase SopA"/>
    <property type="match status" value="1"/>
</dbReference>
<evidence type="ECO:0000313" key="1">
    <source>
        <dbReference type="EMBL" id="WIA22288.1"/>
    </source>
</evidence>
<dbReference type="InterPro" id="IPR044213">
    <property type="entry name" value="At2g44920-like"/>
</dbReference>
<organism evidence="1 2">
    <name type="scientific">Tetradesmus obliquus</name>
    <name type="common">Green alga</name>
    <name type="synonym">Acutodesmus obliquus</name>
    <dbReference type="NCBI Taxonomy" id="3088"/>
    <lineage>
        <taxon>Eukaryota</taxon>
        <taxon>Viridiplantae</taxon>
        <taxon>Chlorophyta</taxon>
        <taxon>core chlorophytes</taxon>
        <taxon>Chlorophyceae</taxon>
        <taxon>CS clade</taxon>
        <taxon>Sphaeropleales</taxon>
        <taxon>Scenedesmaceae</taxon>
        <taxon>Tetradesmus</taxon>
    </lineage>
</organism>
<gene>
    <name evidence="1" type="ORF">OEZ85_004607</name>
</gene>
<sequence length="210" mass="21986">MAFTSIRPCPTLATQRHAVARPCAASGATARVVCRAHAQEQQQSLASQLLGGAAVAASAALLLLGPMAMDAQAVSGGGGISTPLDGQDLSNQDLRKRSFTKAVLRRANFSGSDLTGVSFFSALAESANFKGANMTLADLESGNFEDADFTDAILAGAFVNNAQFKNVNITNTDWSDVVLRKDQQMFLCKIANGTNPTTGVDTRESLICPN</sequence>
<dbReference type="PANTHER" id="PTHR47200:SF2">
    <property type="entry name" value="THYLAKOID LUMENAL 15 KDA PROTEIN 1, CHLOROPLASTIC"/>
    <property type="match status" value="1"/>
</dbReference>
<evidence type="ECO:0008006" key="3">
    <source>
        <dbReference type="Google" id="ProtNLM"/>
    </source>
</evidence>
<protein>
    <recommendedName>
        <fullName evidence="3">Pentapeptide repeat protein</fullName>
    </recommendedName>
</protein>
<dbReference type="SUPFAM" id="SSF141571">
    <property type="entry name" value="Pentapeptide repeat-like"/>
    <property type="match status" value="1"/>
</dbReference>
<evidence type="ECO:0000313" key="2">
    <source>
        <dbReference type="Proteomes" id="UP001244341"/>
    </source>
</evidence>
<proteinExistence type="predicted"/>
<name>A0ABY8UL85_TETOB</name>
<dbReference type="Proteomes" id="UP001244341">
    <property type="component" value="Chromosome 14b"/>
</dbReference>
<dbReference type="EMBL" id="CP126221">
    <property type="protein sequence ID" value="WIA22288.1"/>
    <property type="molecule type" value="Genomic_DNA"/>
</dbReference>